<feature type="transmembrane region" description="Helical" evidence="2">
    <location>
        <begin position="142"/>
        <end position="160"/>
    </location>
</feature>
<proteinExistence type="predicted"/>
<accession>A0ABP5LBS4</accession>
<evidence type="ECO:0000256" key="1">
    <source>
        <dbReference type="SAM" id="MobiDB-lite"/>
    </source>
</evidence>
<reference evidence="4" key="1">
    <citation type="journal article" date="2019" name="Int. J. Syst. Evol. Microbiol.">
        <title>The Global Catalogue of Microorganisms (GCM) 10K type strain sequencing project: providing services to taxonomists for standard genome sequencing and annotation.</title>
        <authorList>
            <consortium name="The Broad Institute Genomics Platform"/>
            <consortium name="The Broad Institute Genome Sequencing Center for Infectious Disease"/>
            <person name="Wu L."/>
            <person name="Ma J."/>
        </authorList>
    </citation>
    <scope>NUCLEOTIDE SEQUENCE [LARGE SCALE GENOMIC DNA]</scope>
    <source>
        <strain evidence="4">JCM 14560</strain>
    </source>
</reference>
<dbReference type="EMBL" id="BAAANT010000015">
    <property type="protein sequence ID" value="GAA2143890.1"/>
    <property type="molecule type" value="Genomic_DNA"/>
</dbReference>
<protein>
    <submittedName>
        <fullName evidence="3">DUF2752 domain-containing protein</fullName>
    </submittedName>
</protein>
<dbReference type="InterPro" id="IPR021215">
    <property type="entry name" value="DUF2752"/>
</dbReference>
<feature type="transmembrane region" description="Helical" evidence="2">
    <location>
        <begin position="45"/>
        <end position="64"/>
    </location>
</feature>
<organism evidence="3 4">
    <name type="scientific">Kitasatospora kazusensis</name>
    <dbReference type="NCBI Taxonomy" id="407974"/>
    <lineage>
        <taxon>Bacteria</taxon>
        <taxon>Bacillati</taxon>
        <taxon>Actinomycetota</taxon>
        <taxon>Actinomycetes</taxon>
        <taxon>Kitasatosporales</taxon>
        <taxon>Streptomycetaceae</taxon>
        <taxon>Kitasatospora</taxon>
    </lineage>
</organism>
<keyword evidence="4" id="KW-1185">Reference proteome</keyword>
<gene>
    <name evidence="3" type="ORF">GCM10009760_30770</name>
</gene>
<name>A0ABP5LBS4_9ACTN</name>
<feature type="region of interest" description="Disordered" evidence="1">
    <location>
        <begin position="1"/>
        <end position="22"/>
    </location>
</feature>
<comment type="caution">
    <text evidence="3">The sequence shown here is derived from an EMBL/GenBank/DDBJ whole genome shotgun (WGS) entry which is preliminary data.</text>
</comment>
<sequence length="164" mass="17806">MPLSRTPRVDPRPGDVTRGGGVRVSLPGRLRDRLWLRLPNRVRTAAGPLGLLAAGVAGAGYLWSRDPHLPGQALPFCPWRRLTGLQCPGCGGTRMAYDLLHGHLTAAWHDNAALLMALPLLAALYLDWLRHGLAGRRRRLELSPRGIAVVLGIAAAWTIGRNLL</sequence>
<evidence type="ECO:0000256" key="2">
    <source>
        <dbReference type="SAM" id="Phobius"/>
    </source>
</evidence>
<evidence type="ECO:0000313" key="3">
    <source>
        <dbReference type="EMBL" id="GAA2143890.1"/>
    </source>
</evidence>
<evidence type="ECO:0000313" key="4">
    <source>
        <dbReference type="Proteomes" id="UP001422759"/>
    </source>
</evidence>
<keyword evidence="2" id="KW-0472">Membrane</keyword>
<dbReference type="Proteomes" id="UP001422759">
    <property type="component" value="Unassembled WGS sequence"/>
</dbReference>
<keyword evidence="2" id="KW-0812">Transmembrane</keyword>
<keyword evidence="2" id="KW-1133">Transmembrane helix</keyword>
<dbReference type="Pfam" id="PF10825">
    <property type="entry name" value="DUF2752"/>
    <property type="match status" value="1"/>
</dbReference>
<feature type="transmembrane region" description="Helical" evidence="2">
    <location>
        <begin position="112"/>
        <end position="130"/>
    </location>
</feature>